<protein>
    <submittedName>
        <fullName evidence="1">Uncharacterized protein</fullName>
    </submittedName>
</protein>
<comment type="caution">
    <text evidence="1">The sequence shown here is derived from an EMBL/GenBank/DDBJ whole genome shotgun (WGS) entry which is preliminary data.</text>
</comment>
<organism evidence="1 2">
    <name type="scientific">Holothuria leucospilota</name>
    <name type="common">Black long sea cucumber</name>
    <name type="synonym">Mertensiothuria leucospilota</name>
    <dbReference type="NCBI Taxonomy" id="206669"/>
    <lineage>
        <taxon>Eukaryota</taxon>
        <taxon>Metazoa</taxon>
        <taxon>Echinodermata</taxon>
        <taxon>Eleutherozoa</taxon>
        <taxon>Echinozoa</taxon>
        <taxon>Holothuroidea</taxon>
        <taxon>Aspidochirotacea</taxon>
        <taxon>Aspidochirotida</taxon>
        <taxon>Holothuriidae</taxon>
        <taxon>Holothuria</taxon>
    </lineage>
</organism>
<proteinExistence type="predicted"/>
<keyword evidence="2" id="KW-1185">Reference proteome</keyword>
<evidence type="ECO:0000313" key="2">
    <source>
        <dbReference type="Proteomes" id="UP001152320"/>
    </source>
</evidence>
<accession>A0A9Q1HKY2</accession>
<name>A0A9Q1HKY2_HOLLE</name>
<dbReference type="Proteomes" id="UP001152320">
    <property type="component" value="Chromosome 1"/>
</dbReference>
<gene>
    <name evidence="1" type="ORF">HOLleu_01438</name>
</gene>
<reference evidence="1" key="1">
    <citation type="submission" date="2021-10" db="EMBL/GenBank/DDBJ databases">
        <title>Tropical sea cucumber genome reveals ecological adaptation and Cuvierian tubules defense mechanism.</title>
        <authorList>
            <person name="Chen T."/>
        </authorList>
    </citation>
    <scope>NUCLEOTIDE SEQUENCE</scope>
    <source>
        <strain evidence="1">Nanhai2018</strain>
        <tissue evidence="1">Muscle</tissue>
    </source>
</reference>
<dbReference type="EMBL" id="JAIZAY010000001">
    <property type="protein sequence ID" value="KAJ8048928.1"/>
    <property type="molecule type" value="Genomic_DNA"/>
</dbReference>
<sequence>MTPRKPLTSPCCHDSKVKSHCSREFSSLRHFQDTKTQGRRLSGLIPEQRIVKGLPSGSHR</sequence>
<evidence type="ECO:0000313" key="1">
    <source>
        <dbReference type="EMBL" id="KAJ8048928.1"/>
    </source>
</evidence>
<dbReference type="AlphaFoldDB" id="A0A9Q1HKY2"/>